<keyword evidence="3" id="KW-1185">Reference proteome</keyword>
<dbReference type="EMBL" id="JASPKY010003526">
    <property type="protein sequence ID" value="KAK9663706.1"/>
    <property type="molecule type" value="Genomic_DNA"/>
</dbReference>
<dbReference type="Proteomes" id="UP001458880">
    <property type="component" value="Unassembled WGS sequence"/>
</dbReference>
<feature type="region of interest" description="Disordered" evidence="1">
    <location>
        <begin position="1"/>
        <end position="24"/>
    </location>
</feature>
<proteinExistence type="predicted"/>
<accession>A0AAW1GJP2</accession>
<dbReference type="AlphaFoldDB" id="A0AAW1GJP2"/>
<feature type="non-terminal residue" evidence="2">
    <location>
        <position position="24"/>
    </location>
</feature>
<protein>
    <submittedName>
        <fullName evidence="2">Uncharacterized protein</fullName>
    </submittedName>
</protein>
<evidence type="ECO:0000313" key="3">
    <source>
        <dbReference type="Proteomes" id="UP001458880"/>
    </source>
</evidence>
<comment type="caution">
    <text evidence="2">The sequence shown here is derived from an EMBL/GenBank/DDBJ whole genome shotgun (WGS) entry which is preliminary data.</text>
</comment>
<feature type="compositionally biased region" description="Basic residues" evidence="1">
    <location>
        <begin position="1"/>
        <end position="11"/>
    </location>
</feature>
<name>A0AAW1GJP2_POPJA</name>
<sequence>MKCSRYRRRRPSTAAVDGLSENVP</sequence>
<evidence type="ECO:0000256" key="1">
    <source>
        <dbReference type="SAM" id="MobiDB-lite"/>
    </source>
</evidence>
<gene>
    <name evidence="2" type="ORF">QE152_g41405</name>
</gene>
<reference evidence="2 3" key="1">
    <citation type="journal article" date="2024" name="BMC Genomics">
        <title>De novo assembly and annotation of Popillia japonica's genome with initial clues to its potential as an invasive pest.</title>
        <authorList>
            <person name="Cucini C."/>
            <person name="Boschi S."/>
            <person name="Funari R."/>
            <person name="Cardaioli E."/>
            <person name="Iannotti N."/>
            <person name="Marturano G."/>
            <person name="Paoli F."/>
            <person name="Bruttini M."/>
            <person name="Carapelli A."/>
            <person name="Frati F."/>
            <person name="Nardi F."/>
        </authorList>
    </citation>
    <scope>NUCLEOTIDE SEQUENCE [LARGE SCALE GENOMIC DNA]</scope>
    <source>
        <strain evidence="2">DMR45628</strain>
    </source>
</reference>
<organism evidence="2 3">
    <name type="scientific">Popillia japonica</name>
    <name type="common">Japanese beetle</name>
    <dbReference type="NCBI Taxonomy" id="7064"/>
    <lineage>
        <taxon>Eukaryota</taxon>
        <taxon>Metazoa</taxon>
        <taxon>Ecdysozoa</taxon>
        <taxon>Arthropoda</taxon>
        <taxon>Hexapoda</taxon>
        <taxon>Insecta</taxon>
        <taxon>Pterygota</taxon>
        <taxon>Neoptera</taxon>
        <taxon>Endopterygota</taxon>
        <taxon>Coleoptera</taxon>
        <taxon>Polyphaga</taxon>
        <taxon>Scarabaeiformia</taxon>
        <taxon>Scarabaeidae</taxon>
        <taxon>Rutelinae</taxon>
        <taxon>Popillia</taxon>
    </lineage>
</organism>
<evidence type="ECO:0000313" key="2">
    <source>
        <dbReference type="EMBL" id="KAK9663706.1"/>
    </source>
</evidence>